<evidence type="ECO:0000313" key="3">
    <source>
        <dbReference type="Proteomes" id="UP000246661"/>
    </source>
</evidence>
<sequence>MIHTALTAAAVAVAVLAPLAIVVSAAVLTVAAGRGRAPHGRIRRSGRDVTRGGRGGRRHLRPCDEAVR</sequence>
<keyword evidence="3" id="KW-1185">Reference proteome</keyword>
<comment type="caution">
    <text evidence="2">The sequence shown here is derived from an EMBL/GenBank/DDBJ whole genome shotgun (WGS) entry which is preliminary data.</text>
</comment>
<accession>A0A317QMX8</accession>
<dbReference type="Proteomes" id="UP000246661">
    <property type="component" value="Unassembled WGS sequence"/>
</dbReference>
<dbReference type="AlphaFoldDB" id="A0A317QMX8"/>
<proteinExistence type="predicted"/>
<organism evidence="2 3">
    <name type="scientific">Geodermatophilus normandii</name>
    <dbReference type="NCBI Taxonomy" id="1137989"/>
    <lineage>
        <taxon>Bacteria</taxon>
        <taxon>Bacillati</taxon>
        <taxon>Actinomycetota</taxon>
        <taxon>Actinomycetes</taxon>
        <taxon>Geodermatophilales</taxon>
        <taxon>Geodermatophilaceae</taxon>
        <taxon>Geodermatophilus</taxon>
    </lineage>
</organism>
<dbReference type="EMBL" id="QGTX01000001">
    <property type="protein sequence ID" value="PWW24958.1"/>
    <property type="molecule type" value="Genomic_DNA"/>
</dbReference>
<protein>
    <submittedName>
        <fullName evidence="2">Uncharacterized protein</fullName>
    </submittedName>
</protein>
<evidence type="ECO:0000313" key="2">
    <source>
        <dbReference type="EMBL" id="PWW24958.1"/>
    </source>
</evidence>
<feature type="region of interest" description="Disordered" evidence="1">
    <location>
        <begin position="35"/>
        <end position="68"/>
    </location>
</feature>
<gene>
    <name evidence="2" type="ORF">JD79_04152</name>
</gene>
<evidence type="ECO:0000256" key="1">
    <source>
        <dbReference type="SAM" id="MobiDB-lite"/>
    </source>
</evidence>
<name>A0A317QMX8_9ACTN</name>
<reference evidence="3" key="1">
    <citation type="submission" date="2018-05" db="EMBL/GenBank/DDBJ databases">
        <authorList>
            <person name="Klenk H.-P."/>
            <person name="Huntemann M."/>
            <person name="Clum A."/>
            <person name="Pillay M."/>
            <person name="Palaniappan K."/>
            <person name="Varghese N."/>
            <person name="Mikhailova N."/>
            <person name="Stamatis D."/>
            <person name="Reddy T."/>
            <person name="Daum C."/>
            <person name="Shapiro N."/>
            <person name="Ivanova N."/>
            <person name="Kyrpides N."/>
            <person name="Woyke T."/>
        </authorList>
    </citation>
    <scope>NUCLEOTIDE SEQUENCE [LARGE SCALE GENOMIC DNA]</scope>
    <source>
        <strain evidence="3">DSM 45417</strain>
    </source>
</reference>